<protein>
    <recommendedName>
        <fullName evidence="1">Sulfatase N-terminal domain-containing protein</fullName>
    </recommendedName>
</protein>
<evidence type="ECO:0000259" key="1">
    <source>
        <dbReference type="Pfam" id="PF00884"/>
    </source>
</evidence>
<dbReference type="SUPFAM" id="SSF53649">
    <property type="entry name" value="Alkaline phosphatase-like"/>
    <property type="match status" value="1"/>
</dbReference>
<dbReference type="AlphaFoldDB" id="A0A382SWS6"/>
<dbReference type="EMBL" id="UINC01131995">
    <property type="protein sequence ID" value="SVD14032.1"/>
    <property type="molecule type" value="Genomic_DNA"/>
</dbReference>
<proteinExistence type="predicted"/>
<feature type="non-terminal residue" evidence="2">
    <location>
        <position position="96"/>
    </location>
</feature>
<name>A0A382SWS6_9ZZZZ</name>
<dbReference type="PANTHER" id="PTHR43751">
    <property type="entry name" value="SULFATASE"/>
    <property type="match status" value="1"/>
</dbReference>
<dbReference type="PANTHER" id="PTHR43751:SF3">
    <property type="entry name" value="SULFATASE N-TERMINAL DOMAIN-CONTAINING PROTEIN"/>
    <property type="match status" value="1"/>
</dbReference>
<dbReference type="InterPro" id="IPR000917">
    <property type="entry name" value="Sulfatase_N"/>
</dbReference>
<evidence type="ECO:0000313" key="2">
    <source>
        <dbReference type="EMBL" id="SVD14032.1"/>
    </source>
</evidence>
<sequence length="96" mass="10694">MKPNLLFFLIDGLRADQCFGKDKTSFTPNIDRLRKNGVYFTNAFSSVDGTFLSLNAIFHSLYPFKTGTGAKKITLQKNNLFGLLAKNGYQINGLVP</sequence>
<dbReference type="Pfam" id="PF00884">
    <property type="entry name" value="Sulfatase"/>
    <property type="match status" value="1"/>
</dbReference>
<dbReference type="InterPro" id="IPR052701">
    <property type="entry name" value="GAG_Ulvan_Degrading_Sulfatases"/>
</dbReference>
<reference evidence="2" key="1">
    <citation type="submission" date="2018-05" db="EMBL/GenBank/DDBJ databases">
        <authorList>
            <person name="Lanie J.A."/>
            <person name="Ng W.-L."/>
            <person name="Kazmierczak K.M."/>
            <person name="Andrzejewski T.M."/>
            <person name="Davidsen T.M."/>
            <person name="Wayne K.J."/>
            <person name="Tettelin H."/>
            <person name="Glass J.I."/>
            <person name="Rusch D."/>
            <person name="Podicherti R."/>
            <person name="Tsui H.-C.T."/>
            <person name="Winkler M.E."/>
        </authorList>
    </citation>
    <scope>NUCLEOTIDE SEQUENCE</scope>
</reference>
<feature type="domain" description="Sulfatase N-terminal" evidence="1">
    <location>
        <begin position="3"/>
        <end position="91"/>
    </location>
</feature>
<dbReference type="InterPro" id="IPR017850">
    <property type="entry name" value="Alkaline_phosphatase_core_sf"/>
</dbReference>
<dbReference type="Gene3D" id="3.40.720.10">
    <property type="entry name" value="Alkaline Phosphatase, subunit A"/>
    <property type="match status" value="1"/>
</dbReference>
<accession>A0A382SWS6</accession>
<organism evidence="2">
    <name type="scientific">marine metagenome</name>
    <dbReference type="NCBI Taxonomy" id="408172"/>
    <lineage>
        <taxon>unclassified sequences</taxon>
        <taxon>metagenomes</taxon>
        <taxon>ecological metagenomes</taxon>
    </lineage>
</organism>
<gene>
    <name evidence="2" type="ORF">METZ01_LOCUS366886</name>
</gene>